<dbReference type="Gene3D" id="1.20.140.120">
    <property type="match status" value="1"/>
</dbReference>
<evidence type="ECO:0000313" key="2">
    <source>
        <dbReference type="EMBL" id="AIY31273.1"/>
    </source>
</evidence>
<proteinExistence type="predicted"/>
<organism evidence="2">
    <name type="scientific">Dromedary picobirnavirus</name>
    <dbReference type="NCBI Taxonomy" id="1574421"/>
    <lineage>
        <taxon>Viruses</taxon>
        <taxon>Riboviria</taxon>
        <taxon>Orthornavirae</taxon>
        <taxon>Pisuviricota</taxon>
        <taxon>Duplopiviricetes</taxon>
        <taxon>Durnavirales</taxon>
        <taxon>Picobirnaviridae</taxon>
        <taxon>Orthopicobirnavirus</taxon>
    </lineage>
</organism>
<dbReference type="Pfam" id="PF20816">
    <property type="entry name" value="PBV_CP"/>
    <property type="match status" value="1"/>
</dbReference>
<accession>A0A0A1ELB6</accession>
<name>A0A0A1ELB6_9VIRU</name>
<feature type="region of interest" description="Disordered" evidence="1">
    <location>
        <begin position="1"/>
        <end position="34"/>
    </location>
</feature>
<dbReference type="InterPro" id="IPR049178">
    <property type="entry name" value="CP_picobirnavirus_sf"/>
</dbReference>
<dbReference type="InterPro" id="IPR048835">
    <property type="entry name" value="CP_picobirnavirus"/>
</dbReference>
<protein>
    <submittedName>
        <fullName evidence="2">Capsid protein</fullName>
    </submittedName>
</protein>
<sequence>MSNGKVNNKRRPNSKGRRNTSKVDKRTSYSKCDEKRSTDINDASYYFTSDEVMKQLTDVSFNQFVGMPFEMPNPIFINQTENSISVPSLMRVYLNPSAGSVDTESMNNVNNGVNLAARQLFLRLSAGNMKSTEYGPEDVGLAMLGIGQLLAFMSYIRRFFGLVYLTSNRNRIVPNGLINMLGINAEDFVAHISDYRARYNYLVDLASRIPFPANIKYFEKCNDIYAHIYADASDSQMAQLIAFLPNSVWEFSDTYSDMGSGLHTVPVAAVSMSTNPTKTMGDLLDQMSTLINGLFNSTALLKVYSDILRLSEKGEITLLTFPILQTDYTVIPEYNPEIVRMVHNCTIVGQPVYDFNTLPNDEIVWNEDYHPTKANDVRGNAGSSTIDYYPAFQTDKRYSVTNSETIIDFDHQNPSVSEIVESTRLCSVMTDWYHPEDGEATKAYTTYVALPDHYVVGIDIVSKGVVHSNVTQSNLPTNSALLFELMTDMSKFSLSPLLYLFNAHAMDGEENQIITNLVGDLDWYTTIDYRYPNRIYLKVNNPKIAKSCILFR</sequence>
<reference evidence="2" key="1">
    <citation type="journal article" date="2014" name="Virology">
        <title>Metagenomic analysis of viromes of dromedary camel fecal samples reveals large number and high diversity of circoviruses and picobirnaviruses.</title>
        <authorList>
            <person name="Woo P.C.Y."/>
            <person name="Lau S.K.P."/>
            <person name="Teng J.L.L."/>
            <person name="Tsang A.K.L."/>
            <person name="Joseph M."/>
            <person name="Wong E.Y.M."/>
            <person name="Tang Y."/>
            <person name="Sivakumar S."/>
            <person name="Bai R."/>
            <person name="Wernery R."/>
            <person name="Wernery U."/>
            <person name="Yuen K.-Y."/>
        </authorList>
    </citation>
    <scope>NUCLEOTIDE SEQUENCE</scope>
    <source>
        <strain evidence="2">C1921</strain>
    </source>
</reference>
<evidence type="ECO:0000256" key="1">
    <source>
        <dbReference type="SAM" id="MobiDB-lite"/>
    </source>
</evidence>
<feature type="compositionally biased region" description="Basic residues" evidence="1">
    <location>
        <begin position="7"/>
        <end position="20"/>
    </location>
</feature>
<feature type="compositionally biased region" description="Basic and acidic residues" evidence="1">
    <location>
        <begin position="21"/>
        <end position="34"/>
    </location>
</feature>
<dbReference type="EMBL" id="KM573787">
    <property type="protein sequence ID" value="AIY31273.1"/>
    <property type="molecule type" value="Genomic_RNA"/>
</dbReference>